<reference evidence="2" key="1">
    <citation type="submission" date="2010-12" db="EMBL/GenBank/DDBJ databases">
        <title>Complete sequence of chromosome 2 of Asticcacaulis excentricus CB 48.</title>
        <authorList>
            <consortium name="US DOE Joint Genome Institute"/>
            <person name="Lucas S."/>
            <person name="Copeland A."/>
            <person name="Lapidus A."/>
            <person name="Cheng J.-F."/>
            <person name="Bruce D."/>
            <person name="Goodwin L."/>
            <person name="Pitluck S."/>
            <person name="Teshima H."/>
            <person name="Davenport K."/>
            <person name="Detter J.C."/>
            <person name="Han C."/>
            <person name="Tapia R."/>
            <person name="Land M."/>
            <person name="Hauser L."/>
            <person name="Jeffries C."/>
            <person name="Kyrpides N."/>
            <person name="Ivanova N."/>
            <person name="Ovchinnikova G."/>
            <person name="Brun Y.V."/>
            <person name="Woyke T."/>
        </authorList>
    </citation>
    <scope>NUCLEOTIDE SEQUENCE [LARGE SCALE GENOMIC DNA]</scope>
    <source>
        <strain evidence="2">ATCC 15261 / DSM 4724 / KCTC 12464 / NCIMB 9791 / VKM B-1370 / CB 48</strain>
    </source>
</reference>
<gene>
    <name evidence="1" type="ordered locus">Astex_3190</name>
</gene>
<name>E8RTK4_ASTEC</name>
<evidence type="ECO:0000313" key="1">
    <source>
        <dbReference type="EMBL" id="ADU14825.1"/>
    </source>
</evidence>
<dbReference type="STRING" id="573065.Astex_3190"/>
<accession>E8RTK4</accession>
<dbReference type="KEGG" id="aex:Astex_3190"/>
<sequence length="61" mass="6229">MKSTSIPPQFTGKGDRTTHKALDAVVGALPIGENRGQMKFSAPPSVCFATLAATSPGTPGE</sequence>
<evidence type="ECO:0000313" key="2">
    <source>
        <dbReference type="Proteomes" id="UP000001492"/>
    </source>
</evidence>
<protein>
    <submittedName>
        <fullName evidence="1">Uncharacterized protein</fullName>
    </submittedName>
</protein>
<dbReference type="HOGENOM" id="CLU_2912431_0_0_5"/>
<dbReference type="AlphaFoldDB" id="E8RTK4"/>
<dbReference type="Proteomes" id="UP000001492">
    <property type="component" value="Chromosome 2"/>
</dbReference>
<organism evidence="1 2">
    <name type="scientific">Asticcacaulis excentricus (strain ATCC 15261 / DSM 4724 / KCTC 12464 / NCIMB 9791 / VKM B-1370 / CB 48)</name>
    <dbReference type="NCBI Taxonomy" id="573065"/>
    <lineage>
        <taxon>Bacteria</taxon>
        <taxon>Pseudomonadati</taxon>
        <taxon>Pseudomonadota</taxon>
        <taxon>Alphaproteobacteria</taxon>
        <taxon>Caulobacterales</taxon>
        <taxon>Caulobacteraceae</taxon>
        <taxon>Asticcacaulis</taxon>
    </lineage>
</organism>
<keyword evidence="2" id="KW-1185">Reference proteome</keyword>
<dbReference type="EMBL" id="CP002396">
    <property type="protein sequence ID" value="ADU14825.1"/>
    <property type="molecule type" value="Genomic_DNA"/>
</dbReference>
<proteinExistence type="predicted"/>